<keyword evidence="2" id="KW-0238">DNA-binding</keyword>
<dbReference type="SUPFAM" id="SSF53822">
    <property type="entry name" value="Periplasmic binding protein-like I"/>
    <property type="match status" value="1"/>
</dbReference>
<dbReference type="CDD" id="cd01392">
    <property type="entry name" value="HTH_LacI"/>
    <property type="match status" value="1"/>
</dbReference>
<dbReference type="AlphaFoldDB" id="A0A1B1BND1"/>
<protein>
    <submittedName>
        <fullName evidence="5">LacI family transcriptional regulator</fullName>
    </submittedName>
</protein>
<dbReference type="InterPro" id="IPR010982">
    <property type="entry name" value="Lambda_DNA-bd_dom_sf"/>
</dbReference>
<dbReference type="PROSITE" id="PS00356">
    <property type="entry name" value="HTH_LACI_1"/>
    <property type="match status" value="1"/>
</dbReference>
<dbReference type="KEGG" id="cart:PA27867_3070"/>
<dbReference type="GO" id="GO:0003700">
    <property type="term" value="F:DNA-binding transcription factor activity"/>
    <property type="evidence" value="ECO:0007669"/>
    <property type="project" value="TreeGrafter"/>
</dbReference>
<evidence type="ECO:0000256" key="2">
    <source>
        <dbReference type="ARBA" id="ARBA00023125"/>
    </source>
</evidence>
<dbReference type="GO" id="GO:0000976">
    <property type="term" value="F:transcription cis-regulatory region binding"/>
    <property type="evidence" value="ECO:0007669"/>
    <property type="project" value="TreeGrafter"/>
</dbReference>
<dbReference type="Pfam" id="PF00356">
    <property type="entry name" value="LacI"/>
    <property type="match status" value="1"/>
</dbReference>
<dbReference type="PATRIC" id="fig|670052.7.peg.3155"/>
<dbReference type="OrthoDB" id="2854648at2"/>
<evidence type="ECO:0000256" key="1">
    <source>
        <dbReference type="ARBA" id="ARBA00023015"/>
    </source>
</evidence>
<evidence type="ECO:0000259" key="4">
    <source>
        <dbReference type="PROSITE" id="PS50932"/>
    </source>
</evidence>
<dbReference type="InterPro" id="IPR028082">
    <property type="entry name" value="Peripla_BP_I"/>
</dbReference>
<reference evidence="5 6" key="1">
    <citation type="submission" date="2016-06" db="EMBL/GenBank/DDBJ databases">
        <title>Genome sequencing of Cryobacterium arcticum PAMC 27867.</title>
        <authorList>
            <person name="Lee J."/>
            <person name="Kim O.-S."/>
        </authorList>
    </citation>
    <scope>NUCLEOTIDE SEQUENCE [LARGE SCALE GENOMIC DNA]</scope>
    <source>
        <strain evidence="5 6">PAMC 27867</strain>
    </source>
</reference>
<keyword evidence="1" id="KW-0805">Transcription regulation</keyword>
<dbReference type="Gene3D" id="1.10.260.40">
    <property type="entry name" value="lambda repressor-like DNA-binding domains"/>
    <property type="match status" value="1"/>
</dbReference>
<evidence type="ECO:0000313" key="5">
    <source>
        <dbReference type="EMBL" id="ANP74006.1"/>
    </source>
</evidence>
<proteinExistence type="predicted"/>
<dbReference type="PANTHER" id="PTHR30146:SF109">
    <property type="entry name" value="HTH-TYPE TRANSCRIPTIONAL REGULATOR GALS"/>
    <property type="match status" value="1"/>
</dbReference>
<keyword evidence="6" id="KW-1185">Reference proteome</keyword>
<dbReference type="PROSITE" id="PS50932">
    <property type="entry name" value="HTH_LACI_2"/>
    <property type="match status" value="1"/>
</dbReference>
<accession>A0A1B1BND1</accession>
<dbReference type="PANTHER" id="PTHR30146">
    <property type="entry name" value="LACI-RELATED TRANSCRIPTIONAL REPRESSOR"/>
    <property type="match status" value="1"/>
</dbReference>
<evidence type="ECO:0000313" key="6">
    <source>
        <dbReference type="Proteomes" id="UP000092582"/>
    </source>
</evidence>
<gene>
    <name evidence="5" type="ORF">PA27867_3070</name>
</gene>
<dbReference type="CDD" id="cd06267">
    <property type="entry name" value="PBP1_LacI_sugar_binding-like"/>
    <property type="match status" value="1"/>
</dbReference>
<feature type="domain" description="HTH lacI-type" evidence="4">
    <location>
        <begin position="3"/>
        <end position="57"/>
    </location>
</feature>
<dbReference type="SMART" id="SM00354">
    <property type="entry name" value="HTH_LACI"/>
    <property type="match status" value="1"/>
</dbReference>
<dbReference type="RefSeq" id="WP_066597837.1">
    <property type="nucleotide sequence ID" value="NZ_CP016282.1"/>
</dbReference>
<dbReference type="Proteomes" id="UP000092582">
    <property type="component" value="Chromosome 1"/>
</dbReference>
<organism evidence="5 6">
    <name type="scientific">Cryobacterium arcticum</name>
    <dbReference type="NCBI Taxonomy" id="670052"/>
    <lineage>
        <taxon>Bacteria</taxon>
        <taxon>Bacillati</taxon>
        <taxon>Actinomycetota</taxon>
        <taxon>Actinomycetes</taxon>
        <taxon>Micrococcales</taxon>
        <taxon>Microbacteriaceae</taxon>
        <taxon>Cryobacterium</taxon>
    </lineage>
</organism>
<sequence>MATTLHDVAVLAKVSIKTVSNVVNGYPYIKDSTKTRVLEAIAALGYQPNLTARGLRLGRTGVIGLAVPELRLSYFAELADAVIRAADRRGISVQIEQTNGDRDRELDLVTSPRRQLTDGLIFSPLGLGNEDAALLAVGYPLVVLGERIFDAPADHVTMRNVEAAAAATRRLLAAGRTRIAVIGAHEGEVYGSAALRIRGYREALQEAGLPVDPALIRHSDMWHRANGATTVRGLLETGVPFDAVFGLNDTLALGAIRALQAAGVRVPEDVSVVGFDNLDESEYSHPSLSTIDAGRDEIADTAVRLLLERIAETGPKAPPRRVEADFRLIERESIGAAADADHPFNRQDPPA</sequence>
<dbReference type="EMBL" id="CP016282">
    <property type="protein sequence ID" value="ANP74006.1"/>
    <property type="molecule type" value="Genomic_DNA"/>
</dbReference>
<dbReference type="Pfam" id="PF13377">
    <property type="entry name" value="Peripla_BP_3"/>
    <property type="match status" value="1"/>
</dbReference>
<dbReference type="Gene3D" id="3.40.50.2300">
    <property type="match status" value="2"/>
</dbReference>
<dbReference type="InterPro" id="IPR046335">
    <property type="entry name" value="LacI/GalR-like_sensor"/>
</dbReference>
<name>A0A1B1BND1_9MICO</name>
<dbReference type="STRING" id="670052.PA27867_3070"/>
<evidence type="ECO:0000256" key="3">
    <source>
        <dbReference type="ARBA" id="ARBA00023163"/>
    </source>
</evidence>
<dbReference type="SUPFAM" id="SSF47413">
    <property type="entry name" value="lambda repressor-like DNA-binding domains"/>
    <property type="match status" value="1"/>
</dbReference>
<keyword evidence="3" id="KW-0804">Transcription</keyword>
<dbReference type="InterPro" id="IPR000843">
    <property type="entry name" value="HTH_LacI"/>
</dbReference>